<dbReference type="Gene3D" id="3.40.50.720">
    <property type="entry name" value="NAD(P)-binding Rossmann-like Domain"/>
    <property type="match status" value="2"/>
</dbReference>
<dbReference type="Pfam" id="PF02826">
    <property type="entry name" value="2-Hacid_dh_C"/>
    <property type="match status" value="1"/>
</dbReference>
<dbReference type="GO" id="GO:0004617">
    <property type="term" value="F:phosphoglycerate dehydrogenase activity"/>
    <property type="evidence" value="ECO:0007669"/>
    <property type="project" value="UniProtKB-EC"/>
</dbReference>
<evidence type="ECO:0000256" key="12">
    <source>
        <dbReference type="ARBA" id="ARBA00048731"/>
    </source>
</evidence>
<dbReference type="InterPro" id="IPR036291">
    <property type="entry name" value="NAD(P)-bd_dom_sf"/>
</dbReference>
<dbReference type="CDD" id="cd02116">
    <property type="entry name" value="ACT"/>
    <property type="match status" value="1"/>
</dbReference>
<organism evidence="15 16">
    <name type="scientific">Sorangium cellulosum</name>
    <name type="common">Polyangium cellulosum</name>
    <dbReference type="NCBI Taxonomy" id="56"/>
    <lineage>
        <taxon>Bacteria</taxon>
        <taxon>Pseudomonadati</taxon>
        <taxon>Myxococcota</taxon>
        <taxon>Polyangia</taxon>
        <taxon>Polyangiales</taxon>
        <taxon>Polyangiaceae</taxon>
        <taxon>Sorangium</taxon>
    </lineage>
</organism>
<dbReference type="Proteomes" id="UP000075420">
    <property type="component" value="Unassembled WGS sequence"/>
</dbReference>
<comment type="catalytic activity">
    <reaction evidence="12">
        <text>(2R)-3-phosphoglycerate + NAD(+) = 3-phosphooxypyruvate + NADH + H(+)</text>
        <dbReference type="Rhea" id="RHEA:12641"/>
        <dbReference type="ChEBI" id="CHEBI:15378"/>
        <dbReference type="ChEBI" id="CHEBI:18110"/>
        <dbReference type="ChEBI" id="CHEBI:57540"/>
        <dbReference type="ChEBI" id="CHEBI:57945"/>
        <dbReference type="ChEBI" id="CHEBI:58272"/>
        <dbReference type="EC" id="1.1.1.95"/>
    </reaction>
</comment>
<comment type="caution">
    <text evidence="15">The sequence shown here is derived from an EMBL/GenBank/DDBJ whole genome shotgun (WGS) entry which is preliminary data.</text>
</comment>
<dbReference type="Gene3D" id="3.30.70.260">
    <property type="match status" value="1"/>
</dbReference>
<evidence type="ECO:0000256" key="13">
    <source>
        <dbReference type="RuleBase" id="RU003719"/>
    </source>
</evidence>
<dbReference type="EC" id="1.1.1.399" evidence="4"/>
<accession>A0A150P0U5</accession>
<keyword evidence="9" id="KW-0028">Amino-acid biosynthesis</keyword>
<evidence type="ECO:0000256" key="9">
    <source>
        <dbReference type="ARBA" id="ARBA00023299"/>
    </source>
</evidence>
<dbReference type="UniPathway" id="UPA00135">
    <property type="reaction ID" value="UER00196"/>
</dbReference>
<gene>
    <name evidence="15" type="ORF">BE08_24035</name>
</gene>
<dbReference type="InterPro" id="IPR050857">
    <property type="entry name" value="D-2-hydroxyacid_DH"/>
</dbReference>
<dbReference type="SUPFAM" id="SSF51735">
    <property type="entry name" value="NAD(P)-binding Rossmann-fold domains"/>
    <property type="match status" value="1"/>
</dbReference>
<name>A0A150P0U5_SORCE</name>
<evidence type="ECO:0000256" key="11">
    <source>
        <dbReference type="ARBA" id="ARBA00048126"/>
    </source>
</evidence>
<proteinExistence type="inferred from homology"/>
<dbReference type="InterPro" id="IPR002912">
    <property type="entry name" value="ACT_dom"/>
</dbReference>
<dbReference type="PANTHER" id="PTHR42789:SF1">
    <property type="entry name" value="D-ISOMER SPECIFIC 2-HYDROXYACID DEHYDROGENASE FAMILY PROTEIN (AFU_ORTHOLOGUE AFUA_6G10090)"/>
    <property type="match status" value="1"/>
</dbReference>
<evidence type="ECO:0000313" key="15">
    <source>
        <dbReference type="EMBL" id="KYF48472.1"/>
    </source>
</evidence>
<dbReference type="InterPro" id="IPR045865">
    <property type="entry name" value="ACT-like_dom_sf"/>
</dbReference>
<evidence type="ECO:0000256" key="10">
    <source>
        <dbReference type="ARBA" id="ARBA00030455"/>
    </source>
</evidence>
<evidence type="ECO:0000256" key="3">
    <source>
        <dbReference type="ARBA" id="ARBA00005854"/>
    </source>
</evidence>
<evidence type="ECO:0000259" key="14">
    <source>
        <dbReference type="PROSITE" id="PS51671"/>
    </source>
</evidence>
<evidence type="ECO:0000313" key="16">
    <source>
        <dbReference type="Proteomes" id="UP000075420"/>
    </source>
</evidence>
<comment type="pathway">
    <text evidence="2">Amino-acid biosynthesis; L-serine biosynthesis; L-serine from 3-phospho-D-glycerate: step 1/3.</text>
</comment>
<dbReference type="CDD" id="cd12174">
    <property type="entry name" value="PGDH_like_3"/>
    <property type="match status" value="1"/>
</dbReference>
<evidence type="ECO:0000256" key="2">
    <source>
        <dbReference type="ARBA" id="ARBA00005216"/>
    </source>
</evidence>
<comment type="similarity">
    <text evidence="3 13">Belongs to the D-isomer specific 2-hydroxyacid dehydrogenase family.</text>
</comment>
<comment type="function">
    <text evidence="1">Catalyzes the reversible oxidation of 3-phospho-D-glycerate to 3-phosphonooxypyruvate, the first step of the phosphorylated L-serine biosynthesis pathway. Also catalyzes the reversible oxidation of 2-hydroxyglutarate to 2-oxoglutarate.</text>
</comment>
<comment type="catalytic activity">
    <reaction evidence="11">
        <text>(R)-2-hydroxyglutarate + NAD(+) = 2-oxoglutarate + NADH + H(+)</text>
        <dbReference type="Rhea" id="RHEA:49612"/>
        <dbReference type="ChEBI" id="CHEBI:15378"/>
        <dbReference type="ChEBI" id="CHEBI:15801"/>
        <dbReference type="ChEBI" id="CHEBI:16810"/>
        <dbReference type="ChEBI" id="CHEBI:57540"/>
        <dbReference type="ChEBI" id="CHEBI:57945"/>
        <dbReference type="EC" id="1.1.1.399"/>
    </reaction>
</comment>
<dbReference type="GO" id="GO:0006564">
    <property type="term" value="P:L-serine biosynthetic process"/>
    <property type="evidence" value="ECO:0007669"/>
    <property type="project" value="UniProtKB-KW"/>
</dbReference>
<keyword evidence="8" id="KW-0520">NAD</keyword>
<reference evidence="15 16" key="1">
    <citation type="submission" date="2014-02" db="EMBL/GenBank/DDBJ databases">
        <title>The small core and large imbalanced accessory genome model reveals a collaborative survival strategy of Sorangium cellulosum strains in nature.</title>
        <authorList>
            <person name="Han K."/>
            <person name="Peng R."/>
            <person name="Blom J."/>
            <person name="Li Y.-Z."/>
        </authorList>
    </citation>
    <scope>NUCLEOTIDE SEQUENCE [LARGE SCALE GENOMIC DNA]</scope>
    <source>
        <strain evidence="15 16">So0157-25</strain>
    </source>
</reference>
<dbReference type="PROSITE" id="PS00671">
    <property type="entry name" value="D_2_HYDROXYACID_DH_3"/>
    <property type="match status" value="1"/>
</dbReference>
<feature type="domain" description="ACT" evidence="14">
    <location>
        <begin position="326"/>
        <end position="402"/>
    </location>
</feature>
<evidence type="ECO:0000256" key="5">
    <source>
        <dbReference type="ARBA" id="ARBA00013143"/>
    </source>
</evidence>
<evidence type="ECO:0000256" key="1">
    <source>
        <dbReference type="ARBA" id="ARBA00003800"/>
    </source>
</evidence>
<keyword evidence="7 13" id="KW-0560">Oxidoreductase</keyword>
<dbReference type="AlphaFoldDB" id="A0A150P0U5"/>
<evidence type="ECO:0000256" key="7">
    <source>
        <dbReference type="ARBA" id="ARBA00023002"/>
    </source>
</evidence>
<evidence type="ECO:0000256" key="4">
    <source>
        <dbReference type="ARBA" id="ARBA00013001"/>
    </source>
</evidence>
<dbReference type="InterPro" id="IPR029753">
    <property type="entry name" value="D-isomer_DH_CS"/>
</dbReference>
<dbReference type="SUPFAM" id="SSF52283">
    <property type="entry name" value="Formate/glycerate dehydrogenase catalytic domain-like"/>
    <property type="match status" value="1"/>
</dbReference>
<dbReference type="EMBL" id="JELY01003492">
    <property type="protein sequence ID" value="KYF48472.1"/>
    <property type="molecule type" value="Genomic_DNA"/>
</dbReference>
<dbReference type="PROSITE" id="PS51671">
    <property type="entry name" value="ACT"/>
    <property type="match status" value="1"/>
</dbReference>
<dbReference type="PANTHER" id="PTHR42789">
    <property type="entry name" value="D-ISOMER SPECIFIC 2-HYDROXYACID DEHYDROGENASE FAMILY PROTEIN (AFU_ORTHOLOGUE AFUA_6G10090)"/>
    <property type="match status" value="1"/>
</dbReference>
<keyword evidence="9" id="KW-0718">Serine biosynthesis</keyword>
<evidence type="ECO:0000256" key="8">
    <source>
        <dbReference type="ARBA" id="ARBA00023027"/>
    </source>
</evidence>
<protein>
    <recommendedName>
        <fullName evidence="6">D-3-phosphoglycerate dehydrogenase</fullName>
        <ecNumber evidence="4">1.1.1.399</ecNumber>
        <ecNumber evidence="5">1.1.1.95</ecNumber>
    </recommendedName>
    <alternativeName>
        <fullName evidence="10">2-oxoglutarate reductase</fullName>
    </alternativeName>
</protein>
<dbReference type="SUPFAM" id="SSF55021">
    <property type="entry name" value="ACT-like"/>
    <property type="match status" value="1"/>
</dbReference>
<evidence type="ECO:0000256" key="6">
    <source>
        <dbReference type="ARBA" id="ARBA00021582"/>
    </source>
</evidence>
<dbReference type="InterPro" id="IPR006139">
    <property type="entry name" value="D-isomer_2_OHA_DH_cat_dom"/>
</dbReference>
<dbReference type="InterPro" id="IPR006140">
    <property type="entry name" value="D-isomer_DH_NAD-bd"/>
</dbReference>
<dbReference type="EC" id="1.1.1.95" evidence="5"/>
<sequence>MRLLVADKMDLSALEELKVLGIQIESRPELTRDTLPAALDGIGILVVRSTEVTAKAIEAGRQLNLIVRAGVGVGTIDVAAASARGIYVANCPGKNATAVAELTMGFILALDRRLVDATSELRAGRWEKAKYSVARGLFGRRIGIAGLGAIGREVLLRARAFGLEPHAWSRSLTPGRAAKLDVSYARTLEDLASRSDIFTIHLTATPQTRGIVGRSVLEALPDGAIVVNAARPEVLDYAALEELIPRKGLRVGLDVFASEPDRPTAPFESHLLERGLVYGTPHIGAQTEQAQRAVALETARIIRAFLTEEELPNVVNICATSPARYAVVIRMLDKVGVLANTLSVVKRHGINIEEISNTVFDGATATCTKLRVSGRPSEACLKEIAAFEEVLHVDIVALPNLA</sequence>
<dbReference type="Pfam" id="PF00389">
    <property type="entry name" value="2-Hacid_dh"/>
    <property type="match status" value="1"/>
</dbReference>
<dbReference type="GO" id="GO:0051287">
    <property type="term" value="F:NAD binding"/>
    <property type="evidence" value="ECO:0007669"/>
    <property type="project" value="InterPro"/>
</dbReference>